<dbReference type="InterPro" id="IPR008969">
    <property type="entry name" value="CarboxyPept-like_regulatory"/>
</dbReference>
<dbReference type="PROSITE" id="PS52016">
    <property type="entry name" value="TONB_DEPENDENT_REC_3"/>
    <property type="match status" value="1"/>
</dbReference>
<dbReference type="STRING" id="865937.Gilli_3564"/>
<evidence type="ECO:0000256" key="4">
    <source>
        <dbReference type="ARBA" id="ARBA00022692"/>
    </source>
</evidence>
<evidence type="ECO:0000256" key="9">
    <source>
        <dbReference type="ARBA" id="ARBA00023237"/>
    </source>
</evidence>
<keyword evidence="9 10" id="KW-0998">Cell outer membrane</keyword>
<evidence type="ECO:0000256" key="1">
    <source>
        <dbReference type="ARBA" id="ARBA00004571"/>
    </source>
</evidence>
<dbReference type="Proteomes" id="UP000003844">
    <property type="component" value="Unassembled WGS sequence"/>
</dbReference>
<dbReference type="OrthoDB" id="9795928at2"/>
<dbReference type="Gene3D" id="2.60.40.1120">
    <property type="entry name" value="Carboxypeptidase-like, regulatory domain"/>
    <property type="match status" value="1"/>
</dbReference>
<dbReference type="SUPFAM" id="SSF56935">
    <property type="entry name" value="Porins"/>
    <property type="match status" value="1"/>
</dbReference>
<keyword evidence="5 13" id="KW-0732">Signal</keyword>
<proteinExistence type="inferred from homology"/>
<keyword evidence="6 11" id="KW-0798">TonB box</keyword>
<dbReference type="InterPro" id="IPR000531">
    <property type="entry name" value="Beta-barrel_TonB"/>
</dbReference>
<dbReference type="GO" id="GO:0015344">
    <property type="term" value="F:siderophore uptake transmembrane transporter activity"/>
    <property type="evidence" value="ECO:0007669"/>
    <property type="project" value="TreeGrafter"/>
</dbReference>
<evidence type="ECO:0000313" key="16">
    <source>
        <dbReference type="EMBL" id="EHQ04161.1"/>
    </source>
</evidence>
<dbReference type="Pfam" id="PF07715">
    <property type="entry name" value="Plug"/>
    <property type="match status" value="1"/>
</dbReference>
<evidence type="ECO:0000256" key="3">
    <source>
        <dbReference type="ARBA" id="ARBA00022452"/>
    </source>
</evidence>
<dbReference type="InterPro" id="IPR012910">
    <property type="entry name" value="Plug_dom"/>
</dbReference>
<dbReference type="AlphaFoldDB" id="H2BWY8"/>
<comment type="subcellular location">
    <subcellularLocation>
        <location evidence="1 10">Cell outer membrane</location>
        <topology evidence="1 10">Multi-pass membrane protein</topology>
    </subcellularLocation>
</comment>
<keyword evidence="8 16" id="KW-0675">Receptor</keyword>
<evidence type="ECO:0000256" key="12">
    <source>
        <dbReference type="SAM" id="MobiDB-lite"/>
    </source>
</evidence>
<evidence type="ECO:0000256" key="7">
    <source>
        <dbReference type="ARBA" id="ARBA00023136"/>
    </source>
</evidence>
<gene>
    <name evidence="16" type="ORF">Gilli_3564</name>
</gene>
<evidence type="ECO:0000256" key="2">
    <source>
        <dbReference type="ARBA" id="ARBA00022448"/>
    </source>
</evidence>
<feature type="region of interest" description="Disordered" evidence="12">
    <location>
        <begin position="373"/>
        <end position="394"/>
    </location>
</feature>
<evidence type="ECO:0000259" key="15">
    <source>
        <dbReference type="Pfam" id="PF07715"/>
    </source>
</evidence>
<name>H2BWY8_GILLR</name>
<keyword evidence="3 10" id="KW-1134">Transmembrane beta strand</keyword>
<feature type="domain" description="TonB-dependent receptor-like beta-barrel" evidence="14">
    <location>
        <begin position="286"/>
        <end position="719"/>
    </location>
</feature>
<sequence length="751" mass="83736">MYKLIYLLLALAVTSTTFAQNSVKGKVIDAETNDPVMSATIYISKLEKGALTNFEGIFQIDNISKGDYNLVISSIGYSTRTVKVSLPSNEEVIIQLQPSAIEMEAVIVSTPFHKLQSENVVRVERETIDNLNKSGAVSLAEGIALLPGVETVTTGAGIGKPVIRGLSSNRVLIYAQGVRLENQQYGDEHGLGLSSSGVESVEVIKGPASLLYGSDALGGVLYLNPEKYAVPASTDLDAKVTYHSNSLGTETNAGFKTSGERLKFLVRGNYATHSDYETGNGMRVTNSRFDEKDFKTGIGYQDEKYRGDLRYNYNNSTIGIPEEIGEQSASKKELLPYQQIDNHILSFDNKLFFTNSSLDIKVGYLFNNRKEFEDHHEENEEEQGEEEQEEEEGPALEMHLETLNYDLKYNSAKWGNFETIFGVQGMFQTNKNFGEEILIPDANVSDIGFLAVTHYHLEKLDIQAGVRFDNRSIESREMGVFGEEEYFAPIDRNFNSYNGSLGIKYNLFSRFIARVNVATGFRAPNLAELTSNGAHEGTNRFELGNSGLNNEQNLQLDLALEYSNEHFEIFTNVFYNNINDYIFLNPANRFIEGDPVFEYLQNDAKLYGGEAGLHLHPHPIDWLHLESSVAIVKGEREDGENLPLIPATSFTNTLRVEFDKGAWFKSNYGFLTVKSVLDQENVSAFETRTPGYSLLSAGIGGSFNLNKTMINLRISGNNLLNETYISHLSRLKPDGIQDRGRNISLSVQTFF</sequence>
<dbReference type="HOGENOM" id="CLU_008287_10_0_10"/>
<dbReference type="SUPFAM" id="SSF49464">
    <property type="entry name" value="Carboxypeptidase regulatory domain-like"/>
    <property type="match status" value="1"/>
</dbReference>
<dbReference type="RefSeq" id="WP_006990464.1">
    <property type="nucleotide sequence ID" value="NZ_JH594606.1"/>
</dbReference>
<evidence type="ECO:0000256" key="5">
    <source>
        <dbReference type="ARBA" id="ARBA00022729"/>
    </source>
</evidence>
<dbReference type="GO" id="GO:0009279">
    <property type="term" value="C:cell outer membrane"/>
    <property type="evidence" value="ECO:0007669"/>
    <property type="project" value="UniProtKB-SubCell"/>
</dbReference>
<organism evidence="16 17">
    <name type="scientific">Gillisia limnaea (strain DSM 15749 / LMG 21470 / R-8282)</name>
    <dbReference type="NCBI Taxonomy" id="865937"/>
    <lineage>
        <taxon>Bacteria</taxon>
        <taxon>Pseudomonadati</taxon>
        <taxon>Bacteroidota</taxon>
        <taxon>Flavobacteriia</taxon>
        <taxon>Flavobacteriales</taxon>
        <taxon>Flavobacteriaceae</taxon>
        <taxon>Gillisia</taxon>
    </lineage>
</organism>
<dbReference type="GO" id="GO:0044718">
    <property type="term" value="P:siderophore transmembrane transport"/>
    <property type="evidence" value="ECO:0007669"/>
    <property type="project" value="TreeGrafter"/>
</dbReference>
<dbReference type="InterPro" id="IPR039426">
    <property type="entry name" value="TonB-dep_rcpt-like"/>
</dbReference>
<dbReference type="InterPro" id="IPR037066">
    <property type="entry name" value="Plug_dom_sf"/>
</dbReference>
<keyword evidence="2 10" id="KW-0813">Transport</keyword>
<feature type="compositionally biased region" description="Acidic residues" evidence="12">
    <location>
        <begin position="379"/>
        <end position="394"/>
    </location>
</feature>
<reference evidence="17" key="1">
    <citation type="journal article" date="2012" name="Stand. Genomic Sci.">
        <title>Genome sequence of the Antarctic rhodopsins-containing flavobacterium Gillisia limnaea type strain (R-8282(T)).</title>
        <authorList>
            <person name="Riedel T."/>
            <person name="Held B."/>
            <person name="Nolan M."/>
            <person name="Lucas S."/>
            <person name="Lapidus A."/>
            <person name="Tice H."/>
            <person name="Del Rio T.G."/>
            <person name="Cheng J.F."/>
            <person name="Han C."/>
            <person name="Tapia R."/>
            <person name="Goodwin L.A."/>
            <person name="Pitluck S."/>
            <person name="Liolios K."/>
            <person name="Mavromatis K."/>
            <person name="Pagani I."/>
            <person name="Ivanova N."/>
            <person name="Mikhailova N."/>
            <person name="Pati A."/>
            <person name="Chen A."/>
            <person name="Palaniappan K."/>
            <person name="Land M."/>
            <person name="Rohde M."/>
            <person name="Tindall B.J."/>
            <person name="Detter J.C."/>
            <person name="Goker M."/>
            <person name="Bristow J."/>
            <person name="Eisen J.A."/>
            <person name="Markowitz V."/>
            <person name="Hugenholtz P."/>
            <person name="Kyrpides N.C."/>
            <person name="Klenk H.P."/>
            <person name="Woyke T."/>
        </authorList>
    </citation>
    <scope>NUCLEOTIDE SEQUENCE [LARGE SCALE GENOMIC DNA]</scope>
    <source>
        <strain evidence="17">DSM 15749 / LMG 21470 / R-8282</strain>
    </source>
</reference>
<evidence type="ECO:0000259" key="14">
    <source>
        <dbReference type="Pfam" id="PF00593"/>
    </source>
</evidence>
<feature type="domain" description="TonB-dependent receptor plug" evidence="15">
    <location>
        <begin position="128"/>
        <end position="220"/>
    </location>
</feature>
<dbReference type="Pfam" id="PF00593">
    <property type="entry name" value="TonB_dep_Rec_b-barrel"/>
    <property type="match status" value="1"/>
</dbReference>
<accession>H2BWY8</accession>
<keyword evidence="17" id="KW-1185">Reference proteome</keyword>
<dbReference type="PANTHER" id="PTHR30069">
    <property type="entry name" value="TONB-DEPENDENT OUTER MEMBRANE RECEPTOR"/>
    <property type="match status" value="1"/>
</dbReference>
<dbReference type="InterPro" id="IPR036942">
    <property type="entry name" value="Beta-barrel_TonB_sf"/>
</dbReference>
<dbReference type="PANTHER" id="PTHR30069:SF29">
    <property type="entry name" value="HEMOGLOBIN AND HEMOGLOBIN-HAPTOGLOBIN-BINDING PROTEIN 1-RELATED"/>
    <property type="match status" value="1"/>
</dbReference>
<evidence type="ECO:0000256" key="6">
    <source>
        <dbReference type="ARBA" id="ARBA00023077"/>
    </source>
</evidence>
<comment type="similarity">
    <text evidence="10 11">Belongs to the TonB-dependent receptor family.</text>
</comment>
<keyword evidence="4 10" id="KW-0812">Transmembrane</keyword>
<evidence type="ECO:0000313" key="17">
    <source>
        <dbReference type="Proteomes" id="UP000003844"/>
    </source>
</evidence>
<evidence type="ECO:0000256" key="8">
    <source>
        <dbReference type="ARBA" id="ARBA00023170"/>
    </source>
</evidence>
<protein>
    <submittedName>
        <fullName evidence="16">TonB-dependent receptor</fullName>
    </submittedName>
</protein>
<evidence type="ECO:0000256" key="10">
    <source>
        <dbReference type="PROSITE-ProRule" id="PRU01360"/>
    </source>
</evidence>
<dbReference type="EMBL" id="JH594606">
    <property type="protein sequence ID" value="EHQ04161.1"/>
    <property type="molecule type" value="Genomic_DNA"/>
</dbReference>
<dbReference type="eggNOG" id="COG4771">
    <property type="taxonomic scope" value="Bacteria"/>
</dbReference>
<dbReference type="Gene3D" id="2.170.130.10">
    <property type="entry name" value="TonB-dependent receptor, plug domain"/>
    <property type="match status" value="1"/>
</dbReference>
<feature type="signal peptide" evidence="13">
    <location>
        <begin position="1"/>
        <end position="19"/>
    </location>
</feature>
<evidence type="ECO:0000256" key="13">
    <source>
        <dbReference type="SAM" id="SignalP"/>
    </source>
</evidence>
<dbReference type="Gene3D" id="2.40.170.20">
    <property type="entry name" value="TonB-dependent receptor, beta-barrel domain"/>
    <property type="match status" value="1"/>
</dbReference>
<dbReference type="Pfam" id="PF13715">
    <property type="entry name" value="CarbopepD_reg_2"/>
    <property type="match status" value="1"/>
</dbReference>
<keyword evidence="7 10" id="KW-0472">Membrane</keyword>
<evidence type="ECO:0000256" key="11">
    <source>
        <dbReference type="RuleBase" id="RU003357"/>
    </source>
</evidence>
<feature type="chain" id="PRO_5003560663" evidence="13">
    <location>
        <begin position="20"/>
        <end position="751"/>
    </location>
</feature>